<comment type="caution">
    <text evidence="4">The sequence shown here is derived from an EMBL/GenBank/DDBJ whole genome shotgun (WGS) entry which is preliminary data.</text>
</comment>
<dbReference type="EMBL" id="JAOQAZ010000052">
    <property type="protein sequence ID" value="KAJ4244201.1"/>
    <property type="molecule type" value="Genomic_DNA"/>
</dbReference>
<accession>A0A9W8RL93</accession>
<reference evidence="4" key="1">
    <citation type="submission" date="2022-09" db="EMBL/GenBank/DDBJ databases">
        <title>Fusarium specimens isolated from Avocado Roots.</title>
        <authorList>
            <person name="Stajich J."/>
            <person name="Roper C."/>
            <person name="Heimlech-Rivalta G."/>
        </authorList>
    </citation>
    <scope>NUCLEOTIDE SEQUENCE</scope>
    <source>
        <strain evidence="4">CF00136</strain>
    </source>
</reference>
<feature type="chain" id="PRO_5040720842" description="Yeast cell wall synthesis Kre9/Knh1-like N-terminal domain-containing protein" evidence="2">
    <location>
        <begin position="19"/>
        <end position="253"/>
    </location>
</feature>
<organism evidence="4 5">
    <name type="scientific">Fusarium torreyae</name>
    <dbReference type="NCBI Taxonomy" id="1237075"/>
    <lineage>
        <taxon>Eukaryota</taxon>
        <taxon>Fungi</taxon>
        <taxon>Dikarya</taxon>
        <taxon>Ascomycota</taxon>
        <taxon>Pezizomycotina</taxon>
        <taxon>Sordariomycetes</taxon>
        <taxon>Hypocreomycetidae</taxon>
        <taxon>Hypocreales</taxon>
        <taxon>Nectriaceae</taxon>
        <taxon>Fusarium</taxon>
    </lineage>
</organism>
<sequence length="253" mass="27375">MLTFYGTILTAFVAYALGQTPGFDAIDTPTNWQNVPAGEMFEIKWRAPAKYSNATISISLIGGPTQDTQNHIKTIANGIDNDSESYKWAVDSSFNQKNVYGLVLRLESDPDVFQYSFPFRIYDRRPAKTELRKNKYECPYVALRRARTNCTSSAYKTPVPTLSITNGTGTVPCNKGSLHTPSEAPAHPKPASSTLIIPIQPPVAPTQPPSQVLVPTAASPTAASHTADVISGGVCLKAHLIMISGFILATFAL</sequence>
<dbReference type="OrthoDB" id="2260257at2759"/>
<feature type="domain" description="Yeast cell wall synthesis Kre9/Knh1-like N-terminal" evidence="3">
    <location>
        <begin position="28"/>
        <end position="121"/>
    </location>
</feature>
<name>A0A9W8RL93_9HYPO</name>
<dbReference type="InterPro" id="IPR052982">
    <property type="entry name" value="SRP1/TIP1-like"/>
</dbReference>
<feature type="signal peptide" evidence="2">
    <location>
        <begin position="1"/>
        <end position="18"/>
    </location>
</feature>
<evidence type="ECO:0000256" key="2">
    <source>
        <dbReference type="SAM" id="SignalP"/>
    </source>
</evidence>
<dbReference type="Proteomes" id="UP001152049">
    <property type="component" value="Unassembled WGS sequence"/>
</dbReference>
<dbReference type="PANTHER" id="PTHR40633:SF1">
    <property type="entry name" value="GPI ANCHORED SERINE-THREONINE RICH PROTEIN (AFU_ORTHOLOGUE AFUA_1G03630)"/>
    <property type="match status" value="1"/>
</dbReference>
<keyword evidence="5" id="KW-1185">Reference proteome</keyword>
<dbReference type="AlphaFoldDB" id="A0A9W8RL93"/>
<evidence type="ECO:0000259" key="3">
    <source>
        <dbReference type="Pfam" id="PF10342"/>
    </source>
</evidence>
<evidence type="ECO:0000256" key="1">
    <source>
        <dbReference type="ARBA" id="ARBA00022729"/>
    </source>
</evidence>
<dbReference type="PANTHER" id="PTHR40633">
    <property type="entry name" value="MATRIX PROTEIN, PUTATIVE (AFU_ORTHOLOGUE AFUA_8G05410)-RELATED"/>
    <property type="match status" value="1"/>
</dbReference>
<dbReference type="InterPro" id="IPR018466">
    <property type="entry name" value="Kre9/Knh1-like_N"/>
</dbReference>
<gene>
    <name evidence="4" type="ORF">NW762_014582</name>
</gene>
<evidence type="ECO:0000313" key="4">
    <source>
        <dbReference type="EMBL" id="KAJ4244201.1"/>
    </source>
</evidence>
<evidence type="ECO:0000313" key="5">
    <source>
        <dbReference type="Proteomes" id="UP001152049"/>
    </source>
</evidence>
<protein>
    <recommendedName>
        <fullName evidence="3">Yeast cell wall synthesis Kre9/Knh1-like N-terminal domain-containing protein</fullName>
    </recommendedName>
</protein>
<dbReference type="Pfam" id="PF10342">
    <property type="entry name" value="Kre9_KNH"/>
    <property type="match status" value="1"/>
</dbReference>
<keyword evidence="1 2" id="KW-0732">Signal</keyword>
<proteinExistence type="predicted"/>